<dbReference type="EMBL" id="SRJD01000020">
    <property type="protein sequence ID" value="TGA96734.1"/>
    <property type="molecule type" value="Genomic_DNA"/>
</dbReference>
<dbReference type="GO" id="GO:0005886">
    <property type="term" value="C:plasma membrane"/>
    <property type="evidence" value="ECO:0007669"/>
    <property type="project" value="UniProtKB-SubCell"/>
</dbReference>
<evidence type="ECO:0000256" key="1">
    <source>
        <dbReference type="ARBA" id="ARBA00004651"/>
    </source>
</evidence>
<keyword evidence="9" id="KW-1185">Reference proteome</keyword>
<dbReference type="Pfam" id="PF07681">
    <property type="entry name" value="DoxX"/>
    <property type="match status" value="1"/>
</dbReference>
<accession>A0A4Z0GL21</accession>
<feature type="transmembrane region" description="Helical" evidence="7">
    <location>
        <begin position="61"/>
        <end position="88"/>
    </location>
</feature>
<keyword evidence="5 7" id="KW-1133">Transmembrane helix</keyword>
<evidence type="ECO:0000256" key="3">
    <source>
        <dbReference type="ARBA" id="ARBA00022475"/>
    </source>
</evidence>
<dbReference type="Proteomes" id="UP000298347">
    <property type="component" value="Unassembled WGS sequence"/>
</dbReference>
<dbReference type="PANTHER" id="PTHR33452:SF10">
    <property type="entry name" value="OXIDOREDUCTASE MHQP-RELATED"/>
    <property type="match status" value="1"/>
</dbReference>
<dbReference type="PANTHER" id="PTHR33452">
    <property type="entry name" value="OXIDOREDUCTASE CATD-RELATED"/>
    <property type="match status" value="1"/>
</dbReference>
<dbReference type="InterPro" id="IPR051907">
    <property type="entry name" value="DoxX-like_oxidoreductase"/>
</dbReference>
<dbReference type="AlphaFoldDB" id="A0A4Z0GL21"/>
<dbReference type="InterPro" id="IPR032808">
    <property type="entry name" value="DoxX"/>
</dbReference>
<evidence type="ECO:0000256" key="2">
    <source>
        <dbReference type="ARBA" id="ARBA00006679"/>
    </source>
</evidence>
<name>A0A4Z0GL21_9BACL</name>
<comment type="subcellular location">
    <subcellularLocation>
        <location evidence="1">Cell membrane</location>
        <topology evidence="1">Multi-pass membrane protein</topology>
    </subcellularLocation>
</comment>
<comment type="caution">
    <text evidence="8">The sequence shown here is derived from an EMBL/GenBank/DDBJ whole genome shotgun (WGS) entry which is preliminary data.</text>
</comment>
<feature type="transmembrane region" description="Helical" evidence="7">
    <location>
        <begin position="108"/>
        <end position="127"/>
    </location>
</feature>
<evidence type="ECO:0000256" key="6">
    <source>
        <dbReference type="ARBA" id="ARBA00023136"/>
    </source>
</evidence>
<evidence type="ECO:0000256" key="5">
    <source>
        <dbReference type="ARBA" id="ARBA00022989"/>
    </source>
</evidence>
<reference evidence="8 9" key="1">
    <citation type="journal article" date="2015" name="Int. J. Syst. Evol. Microbiol.">
        <title>Sporolactobacillus shoreae sp. nov. and Sporolactobacillus spathodeae sp. nov., two spore-forming lactic acid bacteria isolated from tree barks in Thailand.</title>
        <authorList>
            <person name="Thamacharoensuk T."/>
            <person name="Kitahara M."/>
            <person name="Ohkuma M."/>
            <person name="Thongchul N."/>
            <person name="Tanasupawat S."/>
        </authorList>
    </citation>
    <scope>NUCLEOTIDE SEQUENCE [LARGE SCALE GENOMIC DNA]</scope>
    <source>
        <strain evidence="8 9">BK92</strain>
    </source>
</reference>
<keyword evidence="4 7" id="KW-0812">Transmembrane</keyword>
<evidence type="ECO:0000313" key="8">
    <source>
        <dbReference type="EMBL" id="TGA96734.1"/>
    </source>
</evidence>
<sequence>MMNLGLLIIRVVLGLTFAGHGTQKLFGWFGGHGIKGTGGFFESIGVKPGVLMAVMAGLSELIGGVLFAVGLLTPLAALLITGTMIVAIATVHGKNGYWVTENGFEYNLLIIAVVIGTALIGAGMYSLDSLFFG</sequence>
<keyword evidence="6 7" id="KW-0472">Membrane</keyword>
<evidence type="ECO:0000256" key="4">
    <source>
        <dbReference type="ARBA" id="ARBA00022692"/>
    </source>
</evidence>
<evidence type="ECO:0000256" key="7">
    <source>
        <dbReference type="SAM" id="Phobius"/>
    </source>
</evidence>
<gene>
    <name evidence="8" type="ORF">E4665_14465</name>
</gene>
<evidence type="ECO:0000313" key="9">
    <source>
        <dbReference type="Proteomes" id="UP000298347"/>
    </source>
</evidence>
<organism evidence="8 9">
    <name type="scientific">Sporolactobacillus shoreae</name>
    <dbReference type="NCBI Taxonomy" id="1465501"/>
    <lineage>
        <taxon>Bacteria</taxon>
        <taxon>Bacillati</taxon>
        <taxon>Bacillota</taxon>
        <taxon>Bacilli</taxon>
        <taxon>Bacillales</taxon>
        <taxon>Sporolactobacillaceae</taxon>
        <taxon>Sporolactobacillus</taxon>
    </lineage>
</organism>
<keyword evidence="3" id="KW-1003">Cell membrane</keyword>
<comment type="similarity">
    <text evidence="2">Belongs to the DoxX family.</text>
</comment>
<proteinExistence type="inferred from homology"/>
<dbReference type="RefSeq" id="WP_135349502.1">
    <property type="nucleotide sequence ID" value="NZ_SRJD01000020.1"/>
</dbReference>
<protein>
    <submittedName>
        <fullName evidence="8">DoxX family protein</fullName>
    </submittedName>
</protein>
<dbReference type="OrthoDB" id="346004at2"/>